<gene>
    <name evidence="3" type="ORF">HNR02_001030</name>
</gene>
<keyword evidence="2" id="KW-0472">Membrane</keyword>
<name>A0A853AYJ1_9PSEU</name>
<evidence type="ECO:0000313" key="3">
    <source>
        <dbReference type="EMBL" id="NYI87707.1"/>
    </source>
</evidence>
<protein>
    <submittedName>
        <fullName evidence="3">Uncharacterized protein</fullName>
    </submittedName>
</protein>
<dbReference type="EMBL" id="JACCFK010000001">
    <property type="protein sequence ID" value="NYI87707.1"/>
    <property type="molecule type" value="Genomic_DNA"/>
</dbReference>
<keyword evidence="4" id="KW-1185">Reference proteome</keyword>
<feature type="transmembrane region" description="Helical" evidence="2">
    <location>
        <begin position="28"/>
        <end position="45"/>
    </location>
</feature>
<reference evidence="3 4" key="1">
    <citation type="submission" date="2020-07" db="EMBL/GenBank/DDBJ databases">
        <title>Sequencing the genomes of 1000 actinobacteria strains.</title>
        <authorList>
            <person name="Klenk H.-P."/>
        </authorList>
    </citation>
    <scope>NUCLEOTIDE SEQUENCE [LARGE SCALE GENOMIC DNA]</scope>
    <source>
        <strain evidence="3 4">DSM 104006</strain>
    </source>
</reference>
<feature type="region of interest" description="Disordered" evidence="1">
    <location>
        <begin position="1"/>
        <end position="21"/>
    </location>
</feature>
<evidence type="ECO:0000256" key="1">
    <source>
        <dbReference type="SAM" id="MobiDB-lite"/>
    </source>
</evidence>
<accession>A0A853AYJ1</accession>
<dbReference type="Proteomes" id="UP000549616">
    <property type="component" value="Unassembled WGS sequence"/>
</dbReference>
<proteinExistence type="predicted"/>
<evidence type="ECO:0000256" key="2">
    <source>
        <dbReference type="SAM" id="Phobius"/>
    </source>
</evidence>
<keyword evidence="2" id="KW-1133">Transmembrane helix</keyword>
<dbReference type="AlphaFoldDB" id="A0A853AYJ1"/>
<sequence length="83" mass="9006">MAEQENPYSYDGETTQVQPEPRRRGVDVFTLVLGIATLLVSGYVLSDGSSWLPSFDLKWVLAGGAVFVGILMLGASMRGGRRD</sequence>
<keyword evidence="2" id="KW-0812">Transmembrane</keyword>
<dbReference type="RefSeq" id="WP_179772064.1">
    <property type="nucleotide sequence ID" value="NZ_JACCFK010000001.1"/>
</dbReference>
<organism evidence="3 4">
    <name type="scientific">Amycolatopsis endophytica</name>
    <dbReference type="NCBI Taxonomy" id="860233"/>
    <lineage>
        <taxon>Bacteria</taxon>
        <taxon>Bacillati</taxon>
        <taxon>Actinomycetota</taxon>
        <taxon>Actinomycetes</taxon>
        <taxon>Pseudonocardiales</taxon>
        <taxon>Pseudonocardiaceae</taxon>
        <taxon>Amycolatopsis</taxon>
    </lineage>
</organism>
<comment type="caution">
    <text evidence="3">The sequence shown here is derived from an EMBL/GenBank/DDBJ whole genome shotgun (WGS) entry which is preliminary data.</text>
</comment>
<evidence type="ECO:0000313" key="4">
    <source>
        <dbReference type="Proteomes" id="UP000549616"/>
    </source>
</evidence>
<feature type="transmembrane region" description="Helical" evidence="2">
    <location>
        <begin position="57"/>
        <end position="75"/>
    </location>
</feature>